<dbReference type="RefSeq" id="WP_156353668.1">
    <property type="nucleotide sequence ID" value="NZ_CACRST010000011.1"/>
</dbReference>
<name>A0A6N2SWQ4_9FIRM</name>
<keyword evidence="1" id="KW-0812">Transmembrane</keyword>
<reference evidence="3" key="1">
    <citation type="submission" date="2019-11" db="EMBL/GenBank/DDBJ databases">
        <authorList>
            <person name="Feng L."/>
        </authorList>
    </citation>
    <scope>NUCLEOTIDE SEQUENCE</scope>
    <source>
        <strain evidence="3">BgluceraseaLFYP119</strain>
    </source>
</reference>
<dbReference type="SUPFAM" id="SSF55874">
    <property type="entry name" value="ATPase domain of HSP90 chaperone/DNA topoisomerase II/histidine kinase"/>
    <property type="match status" value="1"/>
</dbReference>
<feature type="transmembrane region" description="Helical" evidence="1">
    <location>
        <begin position="6"/>
        <end position="25"/>
    </location>
</feature>
<keyword evidence="3" id="KW-0808">Transferase</keyword>
<dbReference type="PANTHER" id="PTHR40448:SF1">
    <property type="entry name" value="TWO-COMPONENT SENSOR HISTIDINE KINASE"/>
    <property type="match status" value="1"/>
</dbReference>
<feature type="transmembrane region" description="Helical" evidence="1">
    <location>
        <begin position="121"/>
        <end position="144"/>
    </location>
</feature>
<dbReference type="AlphaFoldDB" id="A0A6N2SWQ4"/>
<feature type="domain" description="Sensor histidine kinase NatK-like C-terminal" evidence="2">
    <location>
        <begin position="324"/>
        <end position="416"/>
    </location>
</feature>
<feature type="transmembrane region" description="Helical" evidence="1">
    <location>
        <begin position="62"/>
        <end position="79"/>
    </location>
</feature>
<dbReference type="InterPro" id="IPR036890">
    <property type="entry name" value="HATPase_C_sf"/>
</dbReference>
<accession>A0A6N2SWQ4</accession>
<feature type="transmembrane region" description="Helical" evidence="1">
    <location>
        <begin position="37"/>
        <end position="56"/>
    </location>
</feature>
<feature type="transmembrane region" description="Helical" evidence="1">
    <location>
        <begin position="187"/>
        <end position="210"/>
    </location>
</feature>
<keyword evidence="3" id="KW-0418">Kinase</keyword>
<evidence type="ECO:0000256" key="1">
    <source>
        <dbReference type="SAM" id="Phobius"/>
    </source>
</evidence>
<protein>
    <submittedName>
        <fullName evidence="3">Histidine kinase-, DNA gyrase B-, and HSP90-like ATPase</fullName>
    </submittedName>
</protein>
<dbReference type="PANTHER" id="PTHR40448">
    <property type="entry name" value="TWO-COMPONENT SENSOR HISTIDINE KINASE"/>
    <property type="match status" value="1"/>
</dbReference>
<evidence type="ECO:0000313" key="3">
    <source>
        <dbReference type="EMBL" id="VYS97963.1"/>
    </source>
</evidence>
<dbReference type="Gene3D" id="3.30.565.10">
    <property type="entry name" value="Histidine kinase-like ATPase, C-terminal domain"/>
    <property type="match status" value="1"/>
</dbReference>
<feature type="transmembrane region" description="Helical" evidence="1">
    <location>
        <begin position="156"/>
        <end position="175"/>
    </location>
</feature>
<sequence length="419" mass="49392">MSAATYYLFYVIELLSYVGSYIWFLYAMPREIESRQWIRFSIWGIFAVLCTVIPSLWYNDGITMTVITMFYIVICWLFYHRSRTWLLYSLIYGMANYGAQVIGIYLTVYVSQKFGFYQQMLSYYTLVLAKMICMFSVTYLMRLVVQKRMVKDQKELHIRGMILVPLFSMILVYLYCVSGEKFFLEYGFWGIILCVILLLIINIYCLYIWYDLAENRELKHRVELMKQQNELTHQYYEDMEKNYNRSRRIIHDIRNHLNMLEQSVKLDNSEYFEDVHGMLNSLGLKFYSDNRMLNMILNDKLKKLEPGQAECNMGGINIDFLTDMDVTTIFANLLDNAIEAGENKKDFWLKIRGEQIQDFTVVKIWNPCSESYAPGYSKKPGHEGIGLENVRRAVEKYHGALNIETKDGNFSVTAVFPGE</sequence>
<dbReference type="EMBL" id="CACRST010000011">
    <property type="protein sequence ID" value="VYS97963.1"/>
    <property type="molecule type" value="Genomic_DNA"/>
</dbReference>
<proteinExistence type="predicted"/>
<feature type="transmembrane region" description="Helical" evidence="1">
    <location>
        <begin position="86"/>
        <end position="109"/>
    </location>
</feature>
<dbReference type="GO" id="GO:0042802">
    <property type="term" value="F:identical protein binding"/>
    <property type="evidence" value="ECO:0007669"/>
    <property type="project" value="TreeGrafter"/>
</dbReference>
<keyword evidence="1" id="KW-1133">Transmembrane helix</keyword>
<organism evidence="3">
    <name type="scientific">Blautia glucerasea</name>
    <dbReference type="NCBI Taxonomy" id="536633"/>
    <lineage>
        <taxon>Bacteria</taxon>
        <taxon>Bacillati</taxon>
        <taxon>Bacillota</taxon>
        <taxon>Clostridia</taxon>
        <taxon>Lachnospirales</taxon>
        <taxon>Lachnospiraceae</taxon>
        <taxon>Blautia</taxon>
    </lineage>
</organism>
<keyword evidence="1" id="KW-0472">Membrane</keyword>
<dbReference type="GO" id="GO:0016301">
    <property type="term" value="F:kinase activity"/>
    <property type="evidence" value="ECO:0007669"/>
    <property type="project" value="UniProtKB-KW"/>
</dbReference>
<gene>
    <name evidence="3" type="ORF">BGLFYP119_01339</name>
</gene>
<dbReference type="InterPro" id="IPR032834">
    <property type="entry name" value="NatK-like_C"/>
</dbReference>
<evidence type="ECO:0000259" key="2">
    <source>
        <dbReference type="Pfam" id="PF14501"/>
    </source>
</evidence>
<dbReference type="Pfam" id="PF14501">
    <property type="entry name" value="HATPase_c_5"/>
    <property type="match status" value="1"/>
</dbReference>